<protein>
    <submittedName>
        <fullName evidence="1">Uncharacterized protein</fullName>
    </submittedName>
</protein>
<sequence>MDASNVVGRELYCGVFPVLVKGYSPHDMRDRVRDNPRMNDEDRALQDILARVDARLGALGLSDREASRRAIPNNVDVVREMRKGRMPSVYRTMRLAAALECRLEWLLYGSGSETLPDEMIPASLAAEVSASVVEEVFSDAGIPVKVNGQIKDKLVSAFRKKSAR</sequence>
<dbReference type="AlphaFoldDB" id="A0A7C9QTA2"/>
<organism evidence="1 2">
    <name type="scientific">Magnetospirillum aberrantis SpK</name>
    <dbReference type="NCBI Taxonomy" id="908842"/>
    <lineage>
        <taxon>Bacteria</taxon>
        <taxon>Pseudomonadati</taxon>
        <taxon>Pseudomonadota</taxon>
        <taxon>Alphaproteobacteria</taxon>
        <taxon>Rhodospirillales</taxon>
        <taxon>Rhodospirillaceae</taxon>
        <taxon>Magnetospirillum</taxon>
    </lineage>
</organism>
<dbReference type="EMBL" id="JAAIYP010000034">
    <property type="protein sequence ID" value="NFV80025.1"/>
    <property type="molecule type" value="Genomic_DNA"/>
</dbReference>
<dbReference type="Proteomes" id="UP000480684">
    <property type="component" value="Unassembled WGS sequence"/>
</dbReference>
<comment type="caution">
    <text evidence="1">The sequence shown here is derived from an EMBL/GenBank/DDBJ whole genome shotgun (WGS) entry which is preliminary data.</text>
</comment>
<accession>A0A7C9QTA2</accession>
<keyword evidence="2" id="KW-1185">Reference proteome</keyword>
<proteinExistence type="predicted"/>
<dbReference type="RefSeq" id="WP_163677403.1">
    <property type="nucleotide sequence ID" value="NZ_JAAIYP010000034.1"/>
</dbReference>
<evidence type="ECO:0000313" key="1">
    <source>
        <dbReference type="EMBL" id="NFV80025.1"/>
    </source>
</evidence>
<gene>
    <name evidence="1" type="ORF">G4223_07875</name>
</gene>
<evidence type="ECO:0000313" key="2">
    <source>
        <dbReference type="Proteomes" id="UP000480684"/>
    </source>
</evidence>
<reference evidence="1 2" key="1">
    <citation type="submission" date="2020-02" db="EMBL/GenBank/DDBJ databases">
        <authorList>
            <person name="Dziuba M."/>
            <person name="Kuznetsov B."/>
            <person name="Mardanov A."/>
            <person name="Ravin N."/>
            <person name="Grouzdev D."/>
        </authorList>
    </citation>
    <scope>NUCLEOTIDE SEQUENCE [LARGE SCALE GENOMIC DNA]</scope>
    <source>
        <strain evidence="1 2">SpK</strain>
    </source>
</reference>
<name>A0A7C9QTA2_9PROT</name>